<sequence length="64" mass="6913">MAAFGPEDARTLELRHQIGMLELGAGRREEAEATLRELRGDLVRLHGVRHPAVGQIDGLLAGKG</sequence>
<gene>
    <name evidence="1" type="ORF">FHS13_001453</name>
</gene>
<evidence type="ECO:0000313" key="2">
    <source>
        <dbReference type="Proteomes" id="UP000536604"/>
    </source>
</evidence>
<comment type="caution">
    <text evidence="1">The sequence shown here is derived from an EMBL/GenBank/DDBJ whole genome shotgun (WGS) entry which is preliminary data.</text>
</comment>
<evidence type="ECO:0008006" key="3">
    <source>
        <dbReference type="Google" id="ProtNLM"/>
    </source>
</evidence>
<accession>A0A841IN46</accession>
<protein>
    <recommendedName>
        <fullName evidence="3">Tetratricopeptide repeat protein</fullName>
    </recommendedName>
</protein>
<dbReference type="RefSeq" id="WP_184289516.1">
    <property type="nucleotide sequence ID" value="NZ_JACHJO010000004.1"/>
</dbReference>
<keyword evidence="2" id="KW-1185">Reference proteome</keyword>
<reference evidence="1 2" key="1">
    <citation type="submission" date="2020-08" db="EMBL/GenBank/DDBJ databases">
        <title>Genomic Encyclopedia of Type Strains, Phase III (KMG-III): the genomes of soil and plant-associated and newly described type strains.</title>
        <authorList>
            <person name="Whitman W."/>
        </authorList>
    </citation>
    <scope>NUCLEOTIDE SEQUENCE [LARGE SCALE GENOMIC DNA]</scope>
    <source>
        <strain evidence="1 2">CECT 8712</strain>
    </source>
</reference>
<proteinExistence type="predicted"/>
<dbReference type="AlphaFoldDB" id="A0A841IN46"/>
<dbReference type="EMBL" id="JACHJO010000004">
    <property type="protein sequence ID" value="MBB6119504.1"/>
    <property type="molecule type" value="Genomic_DNA"/>
</dbReference>
<name>A0A841IN46_9ACTN</name>
<organism evidence="1 2">
    <name type="scientific">Nocardiopsis algeriensis</name>
    <dbReference type="NCBI Taxonomy" id="1478215"/>
    <lineage>
        <taxon>Bacteria</taxon>
        <taxon>Bacillati</taxon>
        <taxon>Actinomycetota</taxon>
        <taxon>Actinomycetes</taxon>
        <taxon>Streptosporangiales</taxon>
        <taxon>Nocardiopsidaceae</taxon>
        <taxon>Nocardiopsis</taxon>
    </lineage>
</organism>
<dbReference type="Proteomes" id="UP000536604">
    <property type="component" value="Unassembled WGS sequence"/>
</dbReference>
<evidence type="ECO:0000313" key="1">
    <source>
        <dbReference type="EMBL" id="MBB6119504.1"/>
    </source>
</evidence>